<dbReference type="GeneID" id="63753501"/>
<dbReference type="STRING" id="1073089.A0A1L9RLQ0"/>
<dbReference type="AlphaFoldDB" id="A0A1L9RLQ0"/>
<dbReference type="Gene3D" id="3.40.605.10">
    <property type="entry name" value="Aldehyde Dehydrogenase, Chain A, domain 1"/>
    <property type="match status" value="1"/>
</dbReference>
<keyword evidence="8" id="KW-1185">Reference proteome</keyword>
<dbReference type="GO" id="GO:0006081">
    <property type="term" value="P:aldehyde metabolic process"/>
    <property type="evidence" value="ECO:0007669"/>
    <property type="project" value="InterPro"/>
</dbReference>
<dbReference type="PANTHER" id="PTHR43570">
    <property type="entry name" value="ALDEHYDE DEHYDROGENASE"/>
    <property type="match status" value="1"/>
</dbReference>
<evidence type="ECO:0000313" key="7">
    <source>
        <dbReference type="EMBL" id="OJJ35851.1"/>
    </source>
</evidence>
<dbReference type="Proteomes" id="UP000184383">
    <property type="component" value="Unassembled WGS sequence"/>
</dbReference>
<dbReference type="GO" id="GO:0005737">
    <property type="term" value="C:cytoplasm"/>
    <property type="evidence" value="ECO:0007669"/>
    <property type="project" value="TreeGrafter"/>
</dbReference>
<keyword evidence="2" id="KW-0125">Carotenoid biosynthesis</keyword>
<feature type="active site" evidence="5">
    <location>
        <position position="218"/>
    </location>
</feature>
<dbReference type="FunFam" id="3.40.605.10:FF:000004">
    <property type="entry name" value="Aldehyde dehydrogenase"/>
    <property type="match status" value="1"/>
</dbReference>
<dbReference type="VEuPathDB" id="FungiDB:ASPWEDRAFT_51795"/>
<reference evidence="8" key="1">
    <citation type="journal article" date="2017" name="Genome Biol.">
        <title>Comparative genomics reveals high biological diversity and specific adaptations in the industrially and medically important fungal genus Aspergillus.</title>
        <authorList>
            <person name="de Vries R.P."/>
            <person name="Riley R."/>
            <person name="Wiebenga A."/>
            <person name="Aguilar-Osorio G."/>
            <person name="Amillis S."/>
            <person name="Uchima C.A."/>
            <person name="Anderluh G."/>
            <person name="Asadollahi M."/>
            <person name="Askin M."/>
            <person name="Barry K."/>
            <person name="Battaglia E."/>
            <person name="Bayram O."/>
            <person name="Benocci T."/>
            <person name="Braus-Stromeyer S.A."/>
            <person name="Caldana C."/>
            <person name="Canovas D."/>
            <person name="Cerqueira G.C."/>
            <person name="Chen F."/>
            <person name="Chen W."/>
            <person name="Choi C."/>
            <person name="Clum A."/>
            <person name="Dos Santos R.A."/>
            <person name="Damasio A.R."/>
            <person name="Diallinas G."/>
            <person name="Emri T."/>
            <person name="Fekete E."/>
            <person name="Flipphi M."/>
            <person name="Freyberg S."/>
            <person name="Gallo A."/>
            <person name="Gournas C."/>
            <person name="Habgood R."/>
            <person name="Hainaut M."/>
            <person name="Harispe M.L."/>
            <person name="Henrissat B."/>
            <person name="Hilden K.S."/>
            <person name="Hope R."/>
            <person name="Hossain A."/>
            <person name="Karabika E."/>
            <person name="Karaffa L."/>
            <person name="Karanyi Z."/>
            <person name="Krasevec N."/>
            <person name="Kuo A."/>
            <person name="Kusch H."/>
            <person name="LaButti K."/>
            <person name="Lagendijk E.L."/>
            <person name="Lapidus A."/>
            <person name="Levasseur A."/>
            <person name="Lindquist E."/>
            <person name="Lipzen A."/>
            <person name="Logrieco A.F."/>
            <person name="MacCabe A."/>
            <person name="Maekelae M.R."/>
            <person name="Malavazi I."/>
            <person name="Melin P."/>
            <person name="Meyer V."/>
            <person name="Mielnichuk N."/>
            <person name="Miskei M."/>
            <person name="Molnar A.P."/>
            <person name="Mule G."/>
            <person name="Ngan C.Y."/>
            <person name="Orejas M."/>
            <person name="Orosz E."/>
            <person name="Ouedraogo J.P."/>
            <person name="Overkamp K.M."/>
            <person name="Park H.-S."/>
            <person name="Perrone G."/>
            <person name="Piumi F."/>
            <person name="Punt P.J."/>
            <person name="Ram A.F."/>
            <person name="Ramon A."/>
            <person name="Rauscher S."/>
            <person name="Record E."/>
            <person name="Riano-Pachon D.M."/>
            <person name="Robert V."/>
            <person name="Roehrig J."/>
            <person name="Ruller R."/>
            <person name="Salamov A."/>
            <person name="Salih N.S."/>
            <person name="Samson R.A."/>
            <person name="Sandor E."/>
            <person name="Sanguinetti M."/>
            <person name="Schuetze T."/>
            <person name="Sepcic K."/>
            <person name="Shelest E."/>
            <person name="Sherlock G."/>
            <person name="Sophianopoulou V."/>
            <person name="Squina F.M."/>
            <person name="Sun H."/>
            <person name="Susca A."/>
            <person name="Todd R.B."/>
            <person name="Tsang A."/>
            <person name="Unkles S.E."/>
            <person name="van de Wiele N."/>
            <person name="van Rossen-Uffink D."/>
            <person name="Oliveira J.V."/>
            <person name="Vesth T.C."/>
            <person name="Visser J."/>
            <person name="Yu J.-H."/>
            <person name="Zhou M."/>
            <person name="Andersen M.R."/>
            <person name="Archer D.B."/>
            <person name="Baker S.E."/>
            <person name="Benoit I."/>
            <person name="Brakhage A.A."/>
            <person name="Braus G.H."/>
            <person name="Fischer R."/>
            <person name="Frisvad J.C."/>
            <person name="Goldman G.H."/>
            <person name="Houbraken J."/>
            <person name="Oakley B."/>
            <person name="Pocsi I."/>
            <person name="Scazzocchio C."/>
            <person name="Seiboth B."/>
            <person name="vanKuyk P.A."/>
            <person name="Wortman J."/>
            <person name="Dyer P.S."/>
            <person name="Grigoriev I.V."/>
        </authorList>
    </citation>
    <scope>NUCLEOTIDE SEQUENCE [LARGE SCALE GENOMIC DNA]</scope>
    <source>
        <strain evidence="8">DTO 134E9</strain>
    </source>
</reference>
<evidence type="ECO:0000256" key="5">
    <source>
        <dbReference type="PIRSR" id="PIRSR036492-1"/>
    </source>
</evidence>
<dbReference type="InterPro" id="IPR012394">
    <property type="entry name" value="Aldehyde_DH_NAD(P)"/>
</dbReference>
<dbReference type="CDD" id="cd07135">
    <property type="entry name" value="ALDH_F14-YMR110C"/>
    <property type="match status" value="1"/>
</dbReference>
<protein>
    <recommendedName>
        <fullName evidence="4">Aldehyde dehydrogenase</fullName>
    </recommendedName>
</protein>
<evidence type="ECO:0000259" key="6">
    <source>
        <dbReference type="Pfam" id="PF00171"/>
    </source>
</evidence>
<dbReference type="InterPro" id="IPR016160">
    <property type="entry name" value="Ald_DH_CS_CYS"/>
</dbReference>
<dbReference type="GO" id="GO:0004029">
    <property type="term" value="F:aldehyde dehydrogenase (NAD+) activity"/>
    <property type="evidence" value="ECO:0007669"/>
    <property type="project" value="TreeGrafter"/>
</dbReference>
<comment type="similarity">
    <text evidence="1 4">Belongs to the aldehyde dehydrogenase family.</text>
</comment>
<evidence type="ECO:0000256" key="4">
    <source>
        <dbReference type="PIRNR" id="PIRNR036492"/>
    </source>
</evidence>
<dbReference type="InterPro" id="IPR016161">
    <property type="entry name" value="Ald_DH/histidinol_DH"/>
</dbReference>
<dbReference type="PANTHER" id="PTHR43570:SF16">
    <property type="entry name" value="ALDEHYDE DEHYDROGENASE TYPE III, ISOFORM Q"/>
    <property type="match status" value="1"/>
</dbReference>
<dbReference type="OrthoDB" id="440325at2759"/>
<dbReference type="Gene3D" id="3.40.309.10">
    <property type="entry name" value="Aldehyde Dehydrogenase, Chain A, domain 2"/>
    <property type="match status" value="1"/>
</dbReference>
<name>A0A1L9RLQ0_ASPWE</name>
<evidence type="ECO:0000256" key="1">
    <source>
        <dbReference type="ARBA" id="ARBA00009986"/>
    </source>
</evidence>
<dbReference type="InterPro" id="IPR016163">
    <property type="entry name" value="Ald_DH_C"/>
</dbReference>
<dbReference type="GO" id="GO:0016117">
    <property type="term" value="P:carotenoid biosynthetic process"/>
    <property type="evidence" value="ECO:0007669"/>
    <property type="project" value="UniProtKB-KW"/>
</dbReference>
<feature type="active site" evidence="5">
    <location>
        <position position="252"/>
    </location>
</feature>
<dbReference type="EMBL" id="KV878212">
    <property type="protein sequence ID" value="OJJ35851.1"/>
    <property type="molecule type" value="Genomic_DNA"/>
</dbReference>
<dbReference type="Pfam" id="PF00171">
    <property type="entry name" value="Aldedh"/>
    <property type="match status" value="1"/>
</dbReference>
<evidence type="ECO:0000256" key="2">
    <source>
        <dbReference type="ARBA" id="ARBA00022746"/>
    </source>
</evidence>
<dbReference type="InterPro" id="IPR015590">
    <property type="entry name" value="Aldehyde_DH_dom"/>
</dbReference>
<dbReference type="PIRSF" id="PIRSF036492">
    <property type="entry name" value="ALDH"/>
    <property type="match status" value="1"/>
</dbReference>
<sequence>MASFTSPDEFEKAYSTLHATFATGITKSIQWRKWQLKQLWWMIDDNEDAFCDALHQDLHRHSFESRAVEIPSVKSGIIEMLDNLEKWAKGEAPPDPGFFFGTIGKAWIRKEPLGVALIIGAWNFPVATIFPPAVAAIAAGNCLMLKPSELSGATQNLLAELVPKYLDTSAITVVTGGPSETGFILEHKFNHIFYTGGSKVGRIIAGAAAKHLTPVVLELGGQAPAIVTKSADIDLTAKRLANTKLFNYGQVCLNVNHVFVDSTIHDEFVERTIYWMKQFSQDKTDGLPRIINERHFDRINRLLEGTKGKTVYGGSVDRSQKFIHPMIVTNVDVADSLISEELFAPILPIIKADVSAALSTIKPMPHPLALYIFSKSKAEIDYILDNTNSGGVTINDAMFHAGVPSAPFGGVGESGYGAFHGKYGFDAFSHDRTVVTMAGRWVESLLSWRYQPWDMKNVGKLPTTKATFKRGETMQDQLVGGSNWTDTNCPV</sequence>
<accession>A0A1L9RLQ0</accession>
<dbReference type="SUPFAM" id="SSF53720">
    <property type="entry name" value="ALDH-like"/>
    <property type="match status" value="1"/>
</dbReference>
<evidence type="ECO:0000256" key="3">
    <source>
        <dbReference type="ARBA" id="ARBA00023002"/>
    </source>
</evidence>
<proteinExistence type="inferred from homology"/>
<dbReference type="InterPro" id="IPR016162">
    <property type="entry name" value="Ald_DH_N"/>
</dbReference>
<organism evidence="7 8">
    <name type="scientific">Aspergillus wentii DTO 134E9</name>
    <dbReference type="NCBI Taxonomy" id="1073089"/>
    <lineage>
        <taxon>Eukaryota</taxon>
        <taxon>Fungi</taxon>
        <taxon>Dikarya</taxon>
        <taxon>Ascomycota</taxon>
        <taxon>Pezizomycotina</taxon>
        <taxon>Eurotiomycetes</taxon>
        <taxon>Eurotiomycetidae</taxon>
        <taxon>Eurotiales</taxon>
        <taxon>Aspergillaceae</taxon>
        <taxon>Aspergillus</taxon>
        <taxon>Aspergillus subgen. Cremei</taxon>
    </lineage>
</organism>
<feature type="domain" description="Aldehyde dehydrogenase" evidence="6">
    <location>
        <begin position="8"/>
        <end position="434"/>
    </location>
</feature>
<keyword evidence="3 4" id="KW-0560">Oxidoreductase</keyword>
<dbReference type="RefSeq" id="XP_040689527.1">
    <property type="nucleotide sequence ID" value="XM_040837653.1"/>
</dbReference>
<gene>
    <name evidence="7" type="ORF">ASPWEDRAFT_51795</name>
</gene>
<dbReference type="PROSITE" id="PS00070">
    <property type="entry name" value="ALDEHYDE_DEHYDR_CYS"/>
    <property type="match status" value="1"/>
</dbReference>
<evidence type="ECO:0000313" key="8">
    <source>
        <dbReference type="Proteomes" id="UP000184383"/>
    </source>
</evidence>